<feature type="compositionally biased region" description="Gly residues" evidence="2">
    <location>
        <begin position="1205"/>
        <end position="1222"/>
    </location>
</feature>
<protein>
    <recommendedName>
        <fullName evidence="5">IPT/TIG domain-containing protein</fullName>
    </recommendedName>
</protein>
<keyword evidence="3" id="KW-0812">Transmembrane</keyword>
<dbReference type="InterPro" id="IPR032287">
    <property type="entry name" value="DUF4838"/>
</dbReference>
<gene>
    <name evidence="6" type="ORF">AW736_18510</name>
</gene>
<sequence>MKIKWIAAMPVLAAGMLMASAAGDAVPLDISACAIVKPSGGKVPKVVEYAVEELRSHLQLIVGMDIPVGTGTAPSGMFPIYVGIRPADDGAVFLPEEARWRIAADGVWLYGEDKDASGATAQEVALNNDSRPGTLFAVYEFLEKQAGVTWIEPGAAGISYASKTALTLEIGNGAWSPKLIQRKIRLAYKSDMRDMARADGNIPDGMQFADEEYAGRQLDEQIWMRRMRMGSSVHLSYGHAFTQWWARYGATHPEYFALNKNGQRRPVSASAADRIKLCVSNPDVARQVAHDHFFRDDGTLKNIKDVGYNVNAIENDSRNYCRCENCQALDVVLPGEENLDIDDRVLSDRYVYFANAVLTEARKIFDEHYAQETGESSGKVRVLFYAYSRYNFPPRREILKDGVFLFLIPNLAVPLAELDQYYLDWKNMGANAAFLRPNDLCQDTGMPVGFESHMFEKYRLGNQHLALLGTDYDTCWGFWPTTGIANYIMARAMYRPDRPMSDWDNEYFATYGAVSGDIRDYYTYWRQIWNDRIMKNVEKIHAMGAPLDLFRQKVTQLTDQLYSENDYDITDAILSRALARPPPDTRQRARIQSLQLANQHNRLSYRAVIANRLASASGVTEQRMAAQNLLDFRVAHRLDLNIHWELLCYLNDTYQDNAGLMRLLGTEAPGQKTERLRLEPLVAASRQVTSLAARPVIASFSPVAVAPGGTVTIEGANFYDMAGVLVGDEPAAWHRESAERLTVTIPANVPETGHVTIITQSGVSVGSSTRFAREAPVSGLRQLSNQIVVNGHDLVLTASAAGVPAAEYAWQVLTTDAGATWQAIGDGGIYNGATTDTLRISGVEAGMSGWRYRFVATNGVGSPVNSNAAVLRVEDDNRYPRPVALAADAAGNLYIADDSLSTVQLLAVSGTLSTFAGLPGATGMVNGTGTAARFDRLAGLAVTPDRRLVVADANAHVIRILSSGAVAATLAGSAYTPGAVDGTGAAARFNGPEAVAADAAGNIYVADTQNNAIRMINASGSVSTIAGAPDGSAGGADGIGIAARFRLPAGIAVAGSGTIYVADTGNHTLRAIAPGTFVVRTLAGMAGGEGFADGNATAQARFRSPRGIEVDGGYLYIADTGNSLVRELNLATGDVLTIAGRPGPGPTHGMQAGAGTDSIFDHPRGLALDMSGNIFVADTGNAVIRRIAPDDSVTTLLPTPFASQSGGGGQGNDGNNNNGGGSGGGATAPWYFAATAALIALRALWFNPKTVKTIRSADYMK</sequence>
<dbReference type="PANTHER" id="PTHR13833">
    <property type="match status" value="1"/>
</dbReference>
<evidence type="ECO:0000256" key="1">
    <source>
        <dbReference type="ARBA" id="ARBA00022737"/>
    </source>
</evidence>
<comment type="caution">
    <text evidence="6">The sequence shown here is derived from an EMBL/GenBank/DDBJ whole genome shotgun (WGS) entry which is preliminary data.</text>
</comment>
<evidence type="ECO:0000313" key="6">
    <source>
        <dbReference type="EMBL" id="OAM88170.1"/>
    </source>
</evidence>
<keyword evidence="4" id="KW-0732">Signal</keyword>
<dbReference type="Gene3D" id="2.120.10.30">
    <property type="entry name" value="TolB, C-terminal domain"/>
    <property type="match status" value="3"/>
</dbReference>
<accession>A0A178IDV9</accession>
<dbReference type="InterPro" id="IPR002909">
    <property type="entry name" value="IPT_dom"/>
</dbReference>
<dbReference type="Proteomes" id="UP000078486">
    <property type="component" value="Unassembled WGS sequence"/>
</dbReference>
<keyword evidence="3" id="KW-1133">Transmembrane helix</keyword>
<dbReference type="InterPro" id="IPR013783">
    <property type="entry name" value="Ig-like_fold"/>
</dbReference>
<dbReference type="Pfam" id="PF01833">
    <property type="entry name" value="TIG"/>
    <property type="match status" value="1"/>
</dbReference>
<dbReference type="PANTHER" id="PTHR13833:SF71">
    <property type="entry name" value="NHL DOMAIN-CONTAINING PROTEIN"/>
    <property type="match status" value="1"/>
</dbReference>
<evidence type="ECO:0000256" key="4">
    <source>
        <dbReference type="SAM" id="SignalP"/>
    </source>
</evidence>
<dbReference type="InterPro" id="IPR011042">
    <property type="entry name" value="6-blade_b-propeller_TolB-like"/>
</dbReference>
<keyword evidence="1" id="KW-0677">Repeat</keyword>
<feature type="region of interest" description="Disordered" evidence="2">
    <location>
        <begin position="1195"/>
        <end position="1222"/>
    </location>
</feature>
<dbReference type="EMBL" id="LRRQ01000143">
    <property type="protein sequence ID" value="OAM88170.1"/>
    <property type="molecule type" value="Genomic_DNA"/>
</dbReference>
<evidence type="ECO:0000256" key="3">
    <source>
        <dbReference type="SAM" id="Phobius"/>
    </source>
</evidence>
<proteinExistence type="predicted"/>
<keyword evidence="7" id="KW-1185">Reference proteome</keyword>
<feature type="transmembrane region" description="Helical" evidence="3">
    <location>
        <begin position="1228"/>
        <end position="1245"/>
    </location>
</feature>
<feature type="signal peptide" evidence="4">
    <location>
        <begin position="1"/>
        <end position="21"/>
    </location>
</feature>
<evidence type="ECO:0000313" key="7">
    <source>
        <dbReference type="Proteomes" id="UP000078486"/>
    </source>
</evidence>
<dbReference type="SUPFAM" id="SSF101898">
    <property type="entry name" value="NHL repeat"/>
    <property type="match status" value="2"/>
</dbReference>
<keyword evidence="3" id="KW-0472">Membrane</keyword>
<dbReference type="InterPro" id="IPR001258">
    <property type="entry name" value="NHL_repeat"/>
</dbReference>
<evidence type="ECO:0000256" key="2">
    <source>
        <dbReference type="SAM" id="MobiDB-lite"/>
    </source>
</evidence>
<dbReference type="Pfam" id="PF16126">
    <property type="entry name" value="DUF4838"/>
    <property type="match status" value="1"/>
</dbReference>
<feature type="domain" description="IPT/TIG" evidence="5">
    <location>
        <begin position="695"/>
        <end position="767"/>
    </location>
</feature>
<dbReference type="Pfam" id="PF01436">
    <property type="entry name" value="NHL"/>
    <property type="match status" value="1"/>
</dbReference>
<reference evidence="6 7" key="1">
    <citation type="submission" date="2016-01" db="EMBL/GenBank/DDBJ databases">
        <title>High potential of lignocellulose degradation of a new Verrucomicrobia species.</title>
        <authorList>
            <person name="Wang Y."/>
            <person name="Shi Y."/>
            <person name="Qiu Z."/>
            <person name="Liu S."/>
            <person name="Yang H."/>
        </authorList>
    </citation>
    <scope>NUCLEOTIDE SEQUENCE [LARGE SCALE GENOMIC DNA]</scope>
    <source>
        <strain evidence="6 7">TSB47</strain>
    </source>
</reference>
<dbReference type="InterPro" id="IPR014756">
    <property type="entry name" value="Ig_E-set"/>
</dbReference>
<dbReference type="Gene3D" id="2.60.40.10">
    <property type="entry name" value="Immunoglobulins"/>
    <property type="match status" value="1"/>
</dbReference>
<dbReference type="AlphaFoldDB" id="A0A178IDV9"/>
<name>A0A178IDV9_9BACT</name>
<organism evidence="6 7">
    <name type="scientific">Termitidicoccus mucosus</name>
    <dbReference type="NCBI Taxonomy" id="1184151"/>
    <lineage>
        <taxon>Bacteria</taxon>
        <taxon>Pseudomonadati</taxon>
        <taxon>Verrucomicrobiota</taxon>
        <taxon>Opitutia</taxon>
        <taxon>Opitutales</taxon>
        <taxon>Opitutaceae</taxon>
        <taxon>Termitidicoccus</taxon>
    </lineage>
</organism>
<dbReference type="RefSeq" id="WP_068771790.1">
    <property type="nucleotide sequence ID" value="NZ_CP109796.1"/>
</dbReference>
<dbReference type="SUPFAM" id="SSF81296">
    <property type="entry name" value="E set domains"/>
    <property type="match status" value="1"/>
</dbReference>
<dbReference type="STRING" id="1184151.AW736_18510"/>
<feature type="chain" id="PRO_5008088655" description="IPT/TIG domain-containing protein" evidence="4">
    <location>
        <begin position="22"/>
        <end position="1261"/>
    </location>
</feature>
<evidence type="ECO:0000259" key="5">
    <source>
        <dbReference type="Pfam" id="PF01833"/>
    </source>
</evidence>